<comment type="caution">
    <text evidence="2">The sequence shown here is derived from an EMBL/GenBank/DDBJ whole genome shotgun (WGS) entry which is preliminary data.</text>
</comment>
<accession>A0AA44DIQ3</accession>
<evidence type="ECO:0000256" key="1">
    <source>
        <dbReference type="SAM" id="Phobius"/>
    </source>
</evidence>
<dbReference type="RefSeq" id="WP_142730007.1">
    <property type="nucleotide sequence ID" value="NZ_BROK01000056.1"/>
</dbReference>
<proteinExistence type="predicted"/>
<feature type="transmembrane region" description="Helical" evidence="1">
    <location>
        <begin position="29"/>
        <end position="46"/>
    </location>
</feature>
<evidence type="ECO:0000313" key="3">
    <source>
        <dbReference type="Proteomes" id="UP000573963"/>
    </source>
</evidence>
<evidence type="ECO:0000313" key="2">
    <source>
        <dbReference type="EMBL" id="NME08445.1"/>
    </source>
</evidence>
<dbReference type="Proteomes" id="UP000573963">
    <property type="component" value="Unassembled WGS sequence"/>
</dbReference>
<gene>
    <name evidence="2" type="ORF">HF875_02870</name>
</gene>
<organism evidence="2 3">
    <name type="scientific">Paraclostridium bifermentans</name>
    <name type="common">Clostridium bifermentans</name>
    <dbReference type="NCBI Taxonomy" id="1490"/>
    <lineage>
        <taxon>Bacteria</taxon>
        <taxon>Bacillati</taxon>
        <taxon>Bacillota</taxon>
        <taxon>Clostridia</taxon>
        <taxon>Peptostreptococcales</taxon>
        <taxon>Peptostreptococcaceae</taxon>
        <taxon>Paraclostridium</taxon>
    </lineage>
</organism>
<keyword evidence="1" id="KW-1133">Transmembrane helix</keyword>
<feature type="transmembrane region" description="Helical" evidence="1">
    <location>
        <begin position="92"/>
        <end position="114"/>
    </location>
</feature>
<keyword evidence="1" id="KW-0472">Membrane</keyword>
<reference evidence="2 3" key="1">
    <citation type="submission" date="2020-04" db="EMBL/GenBank/DDBJ databases">
        <authorList>
            <person name="Hitch T.C.A."/>
            <person name="Wylensek D."/>
            <person name="Clavel T."/>
        </authorList>
    </citation>
    <scope>NUCLEOTIDE SEQUENCE [LARGE SCALE GENOMIC DNA]</scope>
    <source>
        <strain evidence="2 3">Med78_4-601-WT-2</strain>
    </source>
</reference>
<dbReference type="EMBL" id="JABAFD010000001">
    <property type="protein sequence ID" value="NME08445.1"/>
    <property type="molecule type" value="Genomic_DNA"/>
</dbReference>
<feature type="transmembrane region" description="Helical" evidence="1">
    <location>
        <begin position="58"/>
        <end position="80"/>
    </location>
</feature>
<name>A0AA44DIQ3_PARBF</name>
<protein>
    <submittedName>
        <fullName evidence="2">Uncharacterized protein</fullName>
    </submittedName>
</protein>
<sequence>MSLVSLLSLLYLIFTFVLIIKKKTMGKTYIAFGAMTYTFVILYSSIPNMPIKFQELSIFIAFSLMIILFGIMSGTILTILNKSEKASIRTASIFSFLLIITMFNIKGYLTYMYIPILVYMLQSKVNLNFKLK</sequence>
<dbReference type="AlphaFoldDB" id="A0AA44DIQ3"/>
<keyword evidence="1" id="KW-0812">Transmembrane</keyword>